<evidence type="ECO:0000313" key="2">
    <source>
        <dbReference type="Proteomes" id="UP000198588"/>
    </source>
</evidence>
<dbReference type="AlphaFoldDB" id="A0A1G5YRQ4"/>
<accession>A0A1G5YRQ4</accession>
<reference evidence="1 2" key="1">
    <citation type="submission" date="2016-10" db="EMBL/GenBank/DDBJ databases">
        <authorList>
            <person name="de Groot N.N."/>
        </authorList>
    </citation>
    <scope>NUCLEOTIDE SEQUENCE [LARGE SCALE GENOMIC DNA]</scope>
    <source>
        <strain evidence="1 2">CGMCC 1.12097</strain>
    </source>
</reference>
<gene>
    <name evidence="1" type="ORF">SAMN02927914_03616</name>
</gene>
<proteinExistence type="predicted"/>
<evidence type="ECO:0000313" key="1">
    <source>
        <dbReference type="EMBL" id="SDA84677.1"/>
    </source>
</evidence>
<name>A0A1G5YRQ4_9HYPH</name>
<dbReference type="STRING" id="1165689.SAMN02927914_03616"/>
<dbReference type="EMBL" id="FMXM01000010">
    <property type="protein sequence ID" value="SDA84677.1"/>
    <property type="molecule type" value="Genomic_DNA"/>
</dbReference>
<organism evidence="1 2">
    <name type="scientific">Mesorhizobium qingshengii</name>
    <dbReference type="NCBI Taxonomy" id="1165689"/>
    <lineage>
        <taxon>Bacteria</taxon>
        <taxon>Pseudomonadati</taxon>
        <taxon>Pseudomonadota</taxon>
        <taxon>Alphaproteobacteria</taxon>
        <taxon>Hyphomicrobiales</taxon>
        <taxon>Phyllobacteriaceae</taxon>
        <taxon>Mesorhizobium</taxon>
    </lineage>
</organism>
<protein>
    <submittedName>
        <fullName evidence="1">Uncharacterized protein</fullName>
    </submittedName>
</protein>
<dbReference type="Proteomes" id="UP000198588">
    <property type="component" value="Unassembled WGS sequence"/>
</dbReference>
<sequence length="143" mass="15805">MMTAMAPSRTWPKGERDGVSNMNRILRVAFGAGLLSILSTGLNAADIIGEPTGDYCRTVGTSNLVLNDNIVDLKDQVVKLMDESVAVANSSEWINSSRPVFVWASEAKVACGMAYGYLKTNYKDEDTLNKCECFHDRMVEYMH</sequence>